<dbReference type="GO" id="GO:0046872">
    <property type="term" value="F:metal ion binding"/>
    <property type="evidence" value="ECO:0007669"/>
    <property type="project" value="UniProtKB-KW"/>
</dbReference>
<dbReference type="PROSITE" id="PS00181">
    <property type="entry name" value="GLNA_ATP"/>
    <property type="match status" value="1"/>
</dbReference>
<evidence type="ECO:0000256" key="4">
    <source>
        <dbReference type="ARBA" id="ARBA00022490"/>
    </source>
</evidence>
<feature type="binding site" evidence="10">
    <location>
        <position position="158"/>
    </location>
    <ligand>
        <name>Mg(2+)</name>
        <dbReference type="ChEBI" id="CHEBI:18420"/>
        <label>1</label>
    </ligand>
</feature>
<evidence type="ECO:0000256" key="14">
    <source>
        <dbReference type="RuleBase" id="RU004356"/>
    </source>
</evidence>
<dbReference type="PANTHER" id="PTHR43407">
    <property type="entry name" value="GLUTAMINE SYNTHETASE"/>
    <property type="match status" value="1"/>
</dbReference>
<dbReference type="InterPro" id="IPR036651">
    <property type="entry name" value="Gln_synt_N_sf"/>
</dbReference>
<name>A0A0J1D3I0_9BURK</name>
<dbReference type="Gene3D" id="3.10.20.70">
    <property type="entry name" value="Glutamine synthetase, N-terminal domain"/>
    <property type="match status" value="1"/>
</dbReference>
<feature type="binding site" evidence="10">
    <location>
        <position position="389"/>
    </location>
    <ligand>
        <name>Mg(2+)</name>
        <dbReference type="ChEBI" id="CHEBI:18420"/>
        <label>1</label>
    </ligand>
</feature>
<dbReference type="GO" id="GO:0004356">
    <property type="term" value="F:glutamine synthetase activity"/>
    <property type="evidence" value="ECO:0007669"/>
    <property type="project" value="UniProtKB-EC"/>
</dbReference>
<dbReference type="InterPro" id="IPR008147">
    <property type="entry name" value="Gln_synt_N"/>
</dbReference>
<dbReference type="SMART" id="SM01230">
    <property type="entry name" value="Gln-synt_C"/>
    <property type="match status" value="1"/>
</dbReference>
<gene>
    <name evidence="17" type="ORF">EOS_05295</name>
</gene>
<dbReference type="Pfam" id="PF00120">
    <property type="entry name" value="Gln-synt_C"/>
    <property type="match status" value="1"/>
</dbReference>
<dbReference type="FunFam" id="3.30.590.10:FF:000001">
    <property type="entry name" value="Glutamine synthetase"/>
    <property type="match status" value="1"/>
</dbReference>
<dbReference type="GO" id="GO:0005524">
    <property type="term" value="F:ATP binding"/>
    <property type="evidence" value="ECO:0007669"/>
    <property type="project" value="UniProtKB-KW"/>
</dbReference>
<dbReference type="GO" id="GO:0005737">
    <property type="term" value="C:cytoplasm"/>
    <property type="evidence" value="ECO:0007669"/>
    <property type="project" value="UniProtKB-SubCell"/>
</dbReference>
<evidence type="ECO:0000313" key="18">
    <source>
        <dbReference type="Proteomes" id="UP000035963"/>
    </source>
</evidence>
<feature type="binding site" evidence="10">
    <location>
        <position position="156"/>
    </location>
    <ligand>
        <name>Mg(2+)</name>
        <dbReference type="ChEBI" id="CHEBI:18420"/>
        <label>1</label>
    </ligand>
</feature>
<evidence type="ECO:0000256" key="6">
    <source>
        <dbReference type="ARBA" id="ARBA00022741"/>
    </source>
</evidence>
<evidence type="ECO:0000256" key="7">
    <source>
        <dbReference type="ARBA" id="ARBA00022840"/>
    </source>
</evidence>
<dbReference type="GO" id="GO:0016020">
    <property type="term" value="C:membrane"/>
    <property type="evidence" value="ECO:0007669"/>
    <property type="project" value="TreeGrafter"/>
</dbReference>
<keyword evidence="10" id="KW-0479">Metal-binding</keyword>
<dbReference type="RefSeq" id="WP_047845554.1">
    <property type="nucleotide sequence ID" value="NZ_AEJF01000043.1"/>
</dbReference>
<feature type="modified residue" description="O-AMP-tyrosine" evidence="11">
    <location>
        <position position="429"/>
    </location>
</feature>
<evidence type="ECO:0000256" key="9">
    <source>
        <dbReference type="PIRSR" id="PIRSR604809-2"/>
    </source>
</evidence>
<feature type="binding site" evidence="10">
    <location>
        <position position="299"/>
    </location>
    <ligand>
        <name>Mg(2+)</name>
        <dbReference type="ChEBI" id="CHEBI:18420"/>
        <label>1</label>
    </ligand>
</feature>
<dbReference type="Gene3D" id="3.30.590.10">
    <property type="entry name" value="Glutamine synthetase/guanido kinase, catalytic domain"/>
    <property type="match status" value="1"/>
</dbReference>
<protein>
    <recommendedName>
        <fullName evidence="3 14">Glutamine synthetase</fullName>
        <ecNumber evidence="14">6.3.1.2</ecNumber>
    </recommendedName>
</protein>
<evidence type="ECO:0000256" key="10">
    <source>
        <dbReference type="PIRSR" id="PIRSR604809-3"/>
    </source>
</evidence>
<feature type="binding site" evidence="10">
    <location>
        <position position="242"/>
    </location>
    <ligand>
        <name>Mg(2+)</name>
        <dbReference type="ChEBI" id="CHEBI:18420"/>
        <label>1</label>
    </ligand>
</feature>
<comment type="cofactor">
    <cofactor evidence="10">
        <name>Mg(2+)</name>
        <dbReference type="ChEBI" id="CHEBI:18420"/>
    </cofactor>
    <text evidence="10">Binds 2 Mg(2+) ions per subunit.</text>
</comment>
<dbReference type="InterPro" id="IPR027302">
    <property type="entry name" value="Gln_synth_N_conserv_site"/>
</dbReference>
<keyword evidence="18" id="KW-1185">Reference proteome</keyword>
<dbReference type="PROSITE" id="PS51986">
    <property type="entry name" value="GS_BETA_GRASP"/>
    <property type="match status" value="1"/>
</dbReference>
<evidence type="ECO:0000256" key="13">
    <source>
        <dbReference type="RuleBase" id="RU000384"/>
    </source>
</evidence>
<feature type="binding site" evidence="9">
    <location>
        <position position="370"/>
    </location>
    <ligand>
        <name>ATP</name>
        <dbReference type="ChEBI" id="CHEBI:30616"/>
    </ligand>
</feature>
<dbReference type="Proteomes" id="UP000035963">
    <property type="component" value="Unassembled WGS sequence"/>
</dbReference>
<feature type="binding site" evidence="8">
    <location>
        <position position="391"/>
    </location>
    <ligand>
        <name>L-glutamate</name>
        <dbReference type="ChEBI" id="CHEBI:29985"/>
    </ligand>
</feature>
<dbReference type="EMBL" id="AEJF01000043">
    <property type="protein sequence ID" value="KLU27270.1"/>
    <property type="molecule type" value="Genomic_DNA"/>
</dbReference>
<feature type="binding site" evidence="8">
    <location>
        <position position="358"/>
    </location>
    <ligand>
        <name>L-glutamate</name>
        <dbReference type="ChEBI" id="CHEBI:29985"/>
    </ligand>
</feature>
<dbReference type="SUPFAM" id="SSF54368">
    <property type="entry name" value="Glutamine synthetase, N-terminal domain"/>
    <property type="match status" value="1"/>
</dbReference>
<dbReference type="InterPro" id="IPR027303">
    <property type="entry name" value="Gln_synth_gly_rich_site"/>
</dbReference>
<evidence type="ECO:0000259" key="15">
    <source>
        <dbReference type="PROSITE" id="PS51986"/>
    </source>
</evidence>
<keyword evidence="4" id="KW-0963">Cytoplasm</keyword>
<evidence type="ECO:0000313" key="17">
    <source>
        <dbReference type="EMBL" id="KLU27270.1"/>
    </source>
</evidence>
<dbReference type="NCBIfam" id="TIGR00653">
    <property type="entry name" value="GlnA"/>
    <property type="match status" value="1"/>
</dbReference>
<comment type="catalytic activity">
    <reaction evidence="14">
        <text>L-glutamate + NH4(+) + ATP = L-glutamine + ADP + phosphate + H(+)</text>
        <dbReference type="Rhea" id="RHEA:16169"/>
        <dbReference type="ChEBI" id="CHEBI:15378"/>
        <dbReference type="ChEBI" id="CHEBI:28938"/>
        <dbReference type="ChEBI" id="CHEBI:29985"/>
        <dbReference type="ChEBI" id="CHEBI:30616"/>
        <dbReference type="ChEBI" id="CHEBI:43474"/>
        <dbReference type="ChEBI" id="CHEBI:58359"/>
        <dbReference type="ChEBI" id="CHEBI:456216"/>
        <dbReference type="EC" id="6.3.1.2"/>
    </reaction>
</comment>
<dbReference type="InterPro" id="IPR014746">
    <property type="entry name" value="Gln_synth/guanido_kin_cat_dom"/>
</dbReference>
<evidence type="ECO:0000256" key="1">
    <source>
        <dbReference type="ARBA" id="ARBA00004496"/>
    </source>
</evidence>
<proteinExistence type="inferred from homology"/>
<evidence type="ECO:0000256" key="12">
    <source>
        <dbReference type="PROSITE-ProRule" id="PRU01330"/>
    </source>
</evidence>
<dbReference type="Pfam" id="PF03951">
    <property type="entry name" value="Gln-synt_N"/>
    <property type="match status" value="1"/>
</dbReference>
<accession>A0A0J1D3I0</accession>
<evidence type="ECO:0000256" key="8">
    <source>
        <dbReference type="PIRSR" id="PIRSR604809-1"/>
    </source>
</evidence>
<reference evidence="17 18" key="1">
    <citation type="journal article" date="2015" name="Genome Announc.">
        <title>Draft Genome Sequence of Burkholderia sp. Strain PML1(12), an Ectomycorrhizosphere-Inhabiting Bacterium with Effective Mineral-Weathering Ability.</title>
        <authorList>
            <person name="Uroz S."/>
            <person name="Oger P."/>
        </authorList>
    </citation>
    <scope>NUCLEOTIDE SEQUENCE [LARGE SCALE GENOMIC DNA]</scope>
    <source>
        <strain evidence="18">PML1(12)</strain>
    </source>
</reference>
<comment type="subcellular location">
    <subcellularLocation>
        <location evidence="1">Cytoplasm</location>
    </subcellularLocation>
</comment>
<dbReference type="InterPro" id="IPR004809">
    <property type="entry name" value="Gln_synth_I"/>
</dbReference>
<keyword evidence="6 9" id="KW-0547">Nucleotide-binding</keyword>
<dbReference type="EC" id="6.3.1.2" evidence="14"/>
<feature type="binding site" evidence="10">
    <location>
        <position position="250"/>
    </location>
    <ligand>
        <name>Mg(2+)</name>
        <dbReference type="ChEBI" id="CHEBI:18420"/>
        <label>1</label>
    </ligand>
</feature>
<dbReference type="PATRIC" id="fig|908627.4.peg.1169"/>
<dbReference type="SUPFAM" id="SSF55931">
    <property type="entry name" value="Glutamine synthetase/guanido kinase"/>
    <property type="match status" value="1"/>
</dbReference>
<evidence type="ECO:0000259" key="16">
    <source>
        <dbReference type="PROSITE" id="PS51987"/>
    </source>
</evidence>
<dbReference type="PROSITE" id="PS51987">
    <property type="entry name" value="GS_CATALYTIC"/>
    <property type="match status" value="1"/>
</dbReference>
<feature type="binding site" evidence="8">
    <location>
        <position position="370"/>
    </location>
    <ligand>
        <name>L-glutamate</name>
        <dbReference type="ChEBI" id="CHEBI:29985"/>
    </ligand>
</feature>
<dbReference type="GO" id="GO:0019740">
    <property type="term" value="P:nitrogen utilization"/>
    <property type="evidence" value="ECO:0007669"/>
    <property type="project" value="TreeGrafter"/>
</dbReference>
<feature type="domain" description="GS catalytic" evidence="16">
    <location>
        <begin position="131"/>
        <end position="501"/>
    </location>
</feature>
<dbReference type="GO" id="GO:0006542">
    <property type="term" value="P:glutamine biosynthetic process"/>
    <property type="evidence" value="ECO:0007669"/>
    <property type="project" value="InterPro"/>
</dbReference>
<keyword evidence="10" id="KW-0460">Magnesium</keyword>
<evidence type="ECO:0000256" key="2">
    <source>
        <dbReference type="ARBA" id="ARBA00009897"/>
    </source>
</evidence>
<dbReference type="AlphaFoldDB" id="A0A0J1D3I0"/>
<keyword evidence="11" id="KW-0597">Phosphoprotein</keyword>
<dbReference type="OrthoDB" id="9807095at2"/>
<feature type="binding site" evidence="9">
    <location>
        <begin position="301"/>
        <end position="303"/>
    </location>
    <ligand>
        <name>ATP</name>
        <dbReference type="ChEBI" id="CHEBI:30616"/>
    </ligand>
</feature>
<comment type="caution">
    <text evidence="17">The sequence shown here is derived from an EMBL/GenBank/DDBJ whole genome shotgun (WGS) entry which is preliminary data.</text>
</comment>
<feature type="binding site" evidence="8">
    <location>
        <position position="352"/>
    </location>
    <ligand>
        <name>L-glutamate</name>
        <dbReference type="ChEBI" id="CHEBI:29985"/>
    </ligand>
</feature>
<sequence>MSTTPGVSRSPFGVSVKPGSYRVTRPGSASEVIDLLQKHNIQIVDLKFTDLPGLWQHFSITLPEVHPDLFSAGIGFDGSSIRGFQEIHESDMLLRPDPATAFIDPVCGTPTLSIICDVVDPVLQQPYSRDPRYVAKKAENYLRQTGIATTCYFGPELEFFIFDSIRFGQDQHCGYYYVESAEGDWNTGRDEGAYGGGNLGYKQRYKEGYFPVPPSDTLQEIRSEIALTLQQAGVQIEVHHHEVATAGQNEIDMRFATLTRMADNVMIYKYVCKNVARRHGKVATFMPKPLFADNASGMHCHQSLWRDSENLFYDANGWALTSETCRWYIGGLLQHAPALMAFCAPTTNSYKRLVPGYEAPVNLAMSQRNRSAAARIPMYSSSPNARRVEFRCPDPSANAYLAFAAMLMAGLDGIENKTDPGDPLDRNIYDLSPEEAGNIRQVPGSLGDALLALESDNAFLRKGDVFTDDVIQTWIEYKRTREIDTIKLRPHPWEFYLYFDT</sequence>
<feature type="domain" description="GS beta-grasp" evidence="15">
    <location>
        <begin position="39"/>
        <end position="123"/>
    </location>
</feature>
<feature type="binding site" evidence="9">
    <location>
        <position position="237"/>
    </location>
    <ligand>
        <name>ATP</name>
        <dbReference type="ChEBI" id="CHEBI:30616"/>
    </ligand>
</feature>
<dbReference type="PROSITE" id="PS00180">
    <property type="entry name" value="GLNA_1"/>
    <property type="match status" value="1"/>
</dbReference>
<dbReference type="PANTHER" id="PTHR43407:SF1">
    <property type="entry name" value="LENGSIN"/>
    <property type="match status" value="1"/>
</dbReference>
<keyword evidence="5 14" id="KW-0436">Ligase</keyword>
<dbReference type="InterPro" id="IPR008146">
    <property type="entry name" value="Gln_synth_cat_dom"/>
</dbReference>
<organism evidence="17 18">
    <name type="scientific">Caballeronia mineralivorans PML1(12)</name>
    <dbReference type="NCBI Taxonomy" id="908627"/>
    <lineage>
        <taxon>Bacteria</taxon>
        <taxon>Pseudomonadati</taxon>
        <taxon>Pseudomonadota</taxon>
        <taxon>Betaproteobacteria</taxon>
        <taxon>Burkholderiales</taxon>
        <taxon>Burkholderiaceae</taxon>
        <taxon>Caballeronia</taxon>
    </lineage>
</organism>
<comment type="similarity">
    <text evidence="2 12 13">Belongs to the glutamine synthetase family.</text>
</comment>
<evidence type="ECO:0000256" key="3">
    <source>
        <dbReference type="ARBA" id="ARBA00021364"/>
    </source>
</evidence>
<feature type="binding site" evidence="8">
    <location>
        <begin position="294"/>
        <end position="295"/>
    </location>
    <ligand>
        <name>L-glutamate</name>
        <dbReference type="ChEBI" id="CHEBI:29985"/>
    </ligand>
</feature>
<evidence type="ECO:0000256" key="5">
    <source>
        <dbReference type="ARBA" id="ARBA00022598"/>
    </source>
</evidence>
<keyword evidence="7 9" id="KW-0067">ATP-binding</keyword>
<evidence type="ECO:0000256" key="11">
    <source>
        <dbReference type="PIRSR" id="PIRSR604809-50"/>
    </source>
</evidence>